<sequence>MEEELHIQAQTSKALIKQLASSDTKTRNKSLKILLNKWLPSQPQISEETMKKIWKGLFYCMWHADKSLAQNQLINKLSSLLTVIEVESVCFSYFSVFLVTMRREWSGIDGLRLDKFYLLIRRFVNSFFGFLKKKGWGLDVVERFMRVFVEKGFLADDNFLGNGVNYHVVSVFVEELKGFLPVKEAALEVIFGNFVGVMGKVSDKVLLGKIKSNVFDLLLRMGKELLEVKIKGDDVGDNDEVVILGSIALVMGFSKRFYELGSSVECCQGNRKVVLGLHEVFLKLEKDFVASGIKIALPESNGDEDEEEVPALVPIDSGMGVEGLNGDVANGPGSKKLKKSKKAKESDGNSKKAKKKKRNVISGSHSESDSMADENGYEDLPNGENSSKEKTVDDNLVRFDESAIANLQRQFEKVAAEVGIDEGVTSVCDFPKVTGNGNLSKKRKRAKRVELKQSENQESNGQEDDEAGTSTMAKSTEKSAKKVRFSMKNNLIWKPSTPLPPQSLRIPPSVTPRGSALKKGIPPGPVREMPAKKNMKQRAKSMKKVIKGISPATKRVKKLKSLAV</sequence>
<proteinExistence type="inferred from homology"/>
<dbReference type="GO" id="GO:0030688">
    <property type="term" value="C:preribosome, small subunit precursor"/>
    <property type="evidence" value="ECO:0007669"/>
    <property type="project" value="InterPro"/>
</dbReference>
<dbReference type="GO" id="GO:0006364">
    <property type="term" value="P:rRNA processing"/>
    <property type="evidence" value="ECO:0007669"/>
    <property type="project" value="UniProtKB-KW"/>
</dbReference>
<protein>
    <submittedName>
        <fullName evidence="6">Uncharacterized protein</fullName>
    </submittedName>
</protein>
<evidence type="ECO:0000256" key="4">
    <source>
        <dbReference type="ARBA" id="ARBA00023242"/>
    </source>
</evidence>
<evidence type="ECO:0000313" key="7">
    <source>
        <dbReference type="Proteomes" id="UP000006729"/>
    </source>
</evidence>
<dbReference type="InterPro" id="IPR010301">
    <property type="entry name" value="RRP1"/>
</dbReference>
<feature type="region of interest" description="Disordered" evidence="5">
    <location>
        <begin position="323"/>
        <end position="395"/>
    </location>
</feature>
<dbReference type="OMA" id="REWVHID"/>
<dbReference type="FunCoup" id="A0A2K1Y8C0">
    <property type="interactions" value="2106"/>
</dbReference>
<evidence type="ECO:0000256" key="2">
    <source>
        <dbReference type="ARBA" id="ARBA00006374"/>
    </source>
</evidence>
<keyword evidence="3" id="KW-0698">rRNA processing</keyword>
<dbReference type="Proteomes" id="UP000006729">
    <property type="component" value="Chromosome 12"/>
</dbReference>
<dbReference type="EMBL" id="CM009301">
    <property type="protein sequence ID" value="PNT09276.1"/>
    <property type="molecule type" value="Genomic_DNA"/>
</dbReference>
<dbReference type="PANTHER" id="PTHR13026">
    <property type="entry name" value="NNP-1 PROTEIN NOVEL NUCLEAR PROTEIN 1 NOP52"/>
    <property type="match status" value="1"/>
</dbReference>
<feature type="region of interest" description="Disordered" evidence="5">
    <location>
        <begin position="427"/>
        <end position="541"/>
    </location>
</feature>
<keyword evidence="4" id="KW-0539">Nucleus</keyword>
<feature type="compositionally biased region" description="Basic and acidic residues" evidence="5">
    <location>
        <begin position="386"/>
        <end position="395"/>
    </location>
</feature>
<evidence type="ECO:0000256" key="1">
    <source>
        <dbReference type="ARBA" id="ARBA00004123"/>
    </source>
</evidence>
<evidence type="ECO:0000313" key="6">
    <source>
        <dbReference type="EMBL" id="PNT09276.1"/>
    </source>
</evidence>
<dbReference type="AlphaFoldDB" id="A0A2K1Y8C0"/>
<reference evidence="6 7" key="1">
    <citation type="journal article" date="2006" name="Science">
        <title>The genome of black cottonwood, Populus trichocarpa (Torr. &amp; Gray).</title>
        <authorList>
            <person name="Tuskan G.A."/>
            <person name="Difazio S."/>
            <person name="Jansson S."/>
            <person name="Bohlmann J."/>
            <person name="Grigoriev I."/>
            <person name="Hellsten U."/>
            <person name="Putnam N."/>
            <person name="Ralph S."/>
            <person name="Rombauts S."/>
            <person name="Salamov A."/>
            <person name="Schein J."/>
            <person name="Sterck L."/>
            <person name="Aerts A."/>
            <person name="Bhalerao R.R."/>
            <person name="Bhalerao R.P."/>
            <person name="Blaudez D."/>
            <person name="Boerjan W."/>
            <person name="Brun A."/>
            <person name="Brunner A."/>
            <person name="Busov V."/>
            <person name="Campbell M."/>
            <person name="Carlson J."/>
            <person name="Chalot M."/>
            <person name="Chapman J."/>
            <person name="Chen G.L."/>
            <person name="Cooper D."/>
            <person name="Coutinho P.M."/>
            <person name="Couturier J."/>
            <person name="Covert S."/>
            <person name="Cronk Q."/>
            <person name="Cunningham R."/>
            <person name="Davis J."/>
            <person name="Degroeve S."/>
            <person name="Dejardin A."/>
            <person name="Depamphilis C."/>
            <person name="Detter J."/>
            <person name="Dirks B."/>
            <person name="Dubchak I."/>
            <person name="Duplessis S."/>
            <person name="Ehlting J."/>
            <person name="Ellis B."/>
            <person name="Gendler K."/>
            <person name="Goodstein D."/>
            <person name="Gribskov M."/>
            <person name="Grimwood J."/>
            <person name="Groover A."/>
            <person name="Gunter L."/>
            <person name="Hamberger B."/>
            <person name="Heinze B."/>
            <person name="Helariutta Y."/>
            <person name="Henrissat B."/>
            <person name="Holligan D."/>
            <person name="Holt R."/>
            <person name="Huang W."/>
            <person name="Islam-Faridi N."/>
            <person name="Jones S."/>
            <person name="Jones-Rhoades M."/>
            <person name="Jorgensen R."/>
            <person name="Joshi C."/>
            <person name="Kangasjarvi J."/>
            <person name="Karlsson J."/>
            <person name="Kelleher C."/>
            <person name="Kirkpatrick R."/>
            <person name="Kirst M."/>
            <person name="Kohler A."/>
            <person name="Kalluri U."/>
            <person name="Larimer F."/>
            <person name="Leebens-Mack J."/>
            <person name="Leple J.C."/>
            <person name="Locascio P."/>
            <person name="Lou Y."/>
            <person name="Lucas S."/>
            <person name="Martin F."/>
            <person name="Montanini B."/>
            <person name="Napoli C."/>
            <person name="Nelson D.R."/>
            <person name="Nelson C."/>
            <person name="Nieminen K."/>
            <person name="Nilsson O."/>
            <person name="Pereda V."/>
            <person name="Peter G."/>
            <person name="Philippe R."/>
            <person name="Pilate G."/>
            <person name="Poliakov A."/>
            <person name="Razumovskaya J."/>
            <person name="Richardson P."/>
            <person name="Rinaldi C."/>
            <person name="Ritland K."/>
            <person name="Rouze P."/>
            <person name="Ryaboy D."/>
            <person name="Schmutz J."/>
            <person name="Schrader J."/>
            <person name="Segerman B."/>
            <person name="Shin H."/>
            <person name="Siddiqui A."/>
            <person name="Sterky F."/>
            <person name="Terry A."/>
            <person name="Tsai C.J."/>
            <person name="Uberbacher E."/>
            <person name="Unneberg P."/>
            <person name="Vahala J."/>
            <person name="Wall K."/>
            <person name="Wessler S."/>
            <person name="Yang G."/>
            <person name="Yin T."/>
            <person name="Douglas C."/>
            <person name="Marra M."/>
            <person name="Sandberg G."/>
            <person name="Van de Peer Y."/>
            <person name="Rokhsar D."/>
        </authorList>
    </citation>
    <scope>NUCLEOTIDE SEQUENCE [LARGE SCALE GENOMIC DNA]</scope>
    <source>
        <strain evidence="7">cv. Nisqually</strain>
    </source>
</reference>
<dbReference type="PANTHER" id="PTHR13026:SF0">
    <property type="entry name" value="RIBOSOMAL RNA PROCESSING 1B"/>
    <property type="match status" value="1"/>
</dbReference>
<gene>
    <name evidence="6" type="ORF">POPTR_012G036500</name>
</gene>
<dbReference type="Pfam" id="PF05997">
    <property type="entry name" value="Nop52"/>
    <property type="match status" value="1"/>
</dbReference>
<organism evidence="6 7">
    <name type="scientific">Populus trichocarpa</name>
    <name type="common">Western balsam poplar</name>
    <name type="synonym">Populus balsamifera subsp. trichocarpa</name>
    <dbReference type="NCBI Taxonomy" id="3694"/>
    <lineage>
        <taxon>Eukaryota</taxon>
        <taxon>Viridiplantae</taxon>
        <taxon>Streptophyta</taxon>
        <taxon>Embryophyta</taxon>
        <taxon>Tracheophyta</taxon>
        <taxon>Spermatophyta</taxon>
        <taxon>Magnoliopsida</taxon>
        <taxon>eudicotyledons</taxon>
        <taxon>Gunneridae</taxon>
        <taxon>Pentapetalae</taxon>
        <taxon>rosids</taxon>
        <taxon>fabids</taxon>
        <taxon>Malpighiales</taxon>
        <taxon>Salicaceae</taxon>
        <taxon>Saliceae</taxon>
        <taxon>Populus</taxon>
    </lineage>
</organism>
<name>A0A2K1Y8C0_POPTR</name>
<dbReference type="ExpressionAtlas" id="A0A2K1Y8C0">
    <property type="expression patterns" value="baseline and differential"/>
</dbReference>
<dbReference type="Gramene" id="Potri.012G036500.1.v4.1">
    <property type="protein sequence ID" value="Potri.012G036500.1.v4.1"/>
    <property type="gene ID" value="Potri.012G036500.v4.1"/>
</dbReference>
<dbReference type="SMR" id="A0A2K1Y8C0"/>
<evidence type="ECO:0000256" key="5">
    <source>
        <dbReference type="SAM" id="MobiDB-lite"/>
    </source>
</evidence>
<accession>A0A2K1Y8C0</accession>
<dbReference type="OrthoDB" id="2019504at2759"/>
<comment type="subcellular location">
    <subcellularLocation>
        <location evidence="1">Nucleus</location>
    </subcellularLocation>
</comment>
<dbReference type="STRING" id="3694.A0A2K1Y8C0"/>
<dbReference type="GO" id="GO:0005634">
    <property type="term" value="C:nucleus"/>
    <property type="evidence" value="ECO:0000318"/>
    <property type="project" value="GO_Central"/>
</dbReference>
<keyword evidence="7" id="KW-1185">Reference proteome</keyword>
<evidence type="ECO:0000256" key="3">
    <source>
        <dbReference type="ARBA" id="ARBA00022552"/>
    </source>
</evidence>
<comment type="similarity">
    <text evidence="2">Belongs to the RRP1 family.</text>
</comment>
<dbReference type="InParanoid" id="A0A2K1Y8C0"/>